<name>A0ABN8SAC0_9CNID</name>
<dbReference type="EMBL" id="CALNXI010002517">
    <property type="protein sequence ID" value="CAH3188484.1"/>
    <property type="molecule type" value="Genomic_DNA"/>
</dbReference>
<organism evidence="2 3">
    <name type="scientific">Porites evermanni</name>
    <dbReference type="NCBI Taxonomy" id="104178"/>
    <lineage>
        <taxon>Eukaryota</taxon>
        <taxon>Metazoa</taxon>
        <taxon>Cnidaria</taxon>
        <taxon>Anthozoa</taxon>
        <taxon>Hexacorallia</taxon>
        <taxon>Scleractinia</taxon>
        <taxon>Fungiina</taxon>
        <taxon>Poritidae</taxon>
        <taxon>Porites</taxon>
    </lineage>
</organism>
<gene>
    <name evidence="2" type="ORF">PEVE_00018576</name>
</gene>
<dbReference type="InterPro" id="IPR058913">
    <property type="entry name" value="Integrase_dom_put"/>
</dbReference>
<dbReference type="Gene3D" id="3.30.420.10">
    <property type="entry name" value="Ribonuclease H-like superfamily/Ribonuclease H"/>
    <property type="match status" value="1"/>
</dbReference>
<comment type="caution">
    <text evidence="2">The sequence shown here is derived from an EMBL/GenBank/DDBJ whole genome shotgun (WGS) entry which is preliminary data.</text>
</comment>
<evidence type="ECO:0000313" key="2">
    <source>
        <dbReference type="EMBL" id="CAH3188484.1"/>
    </source>
</evidence>
<feature type="domain" description="Integrase core" evidence="1">
    <location>
        <begin position="1"/>
        <end position="152"/>
    </location>
</feature>
<sequence>MITFLKCSIDNKAATVLDNFIEATRKYGLPSRLCSDRGAENVEVTRYMNAKRGSDRSSHLTSSSVHNQRIERLHRDPTRCCLSNFISIFYHLEEEGHLDPSNEVDLFCLQYVFLPRIHRALEEFRMGWNFHSLSTETNLSPYQMWINGVIADRFAGFTGVCDILKPDPNSYSIDLHNPLPLHEDTVEVEVPEVNNPLTADELGTFRTIVDPLAQSSEYGVDLFVRTACYVANSIMKQ</sequence>
<dbReference type="Pfam" id="PF24764">
    <property type="entry name" value="rva_4"/>
    <property type="match status" value="1"/>
</dbReference>
<evidence type="ECO:0000313" key="3">
    <source>
        <dbReference type="Proteomes" id="UP001159427"/>
    </source>
</evidence>
<keyword evidence="3" id="KW-1185">Reference proteome</keyword>
<proteinExistence type="predicted"/>
<dbReference type="InterPro" id="IPR036397">
    <property type="entry name" value="RNaseH_sf"/>
</dbReference>
<reference evidence="2 3" key="1">
    <citation type="submission" date="2022-05" db="EMBL/GenBank/DDBJ databases">
        <authorList>
            <consortium name="Genoscope - CEA"/>
            <person name="William W."/>
        </authorList>
    </citation>
    <scope>NUCLEOTIDE SEQUENCE [LARGE SCALE GENOMIC DNA]</scope>
</reference>
<dbReference type="PANTHER" id="PTHR46791:SF5">
    <property type="entry name" value="CLR5 DOMAIN-CONTAINING PROTEIN-RELATED"/>
    <property type="match status" value="1"/>
</dbReference>
<dbReference type="PANTHER" id="PTHR46791">
    <property type="entry name" value="EXPRESSED PROTEIN"/>
    <property type="match status" value="1"/>
</dbReference>
<accession>A0ABN8SAC0</accession>
<dbReference type="Proteomes" id="UP001159427">
    <property type="component" value="Unassembled WGS sequence"/>
</dbReference>
<evidence type="ECO:0000259" key="1">
    <source>
        <dbReference type="Pfam" id="PF24764"/>
    </source>
</evidence>
<protein>
    <recommendedName>
        <fullName evidence="1">Integrase core domain-containing protein</fullName>
    </recommendedName>
</protein>